<dbReference type="InterPro" id="IPR011009">
    <property type="entry name" value="Kinase-like_dom_sf"/>
</dbReference>
<dbReference type="HOGENOM" id="CLU_1315077_0_0_1"/>
<evidence type="ECO:0000313" key="2">
    <source>
        <dbReference type="EMBL" id="EEH07961.1"/>
    </source>
</evidence>
<dbReference type="InterPro" id="IPR051678">
    <property type="entry name" value="AGP_Transferase"/>
</dbReference>
<dbReference type="GeneID" id="69036266"/>
<evidence type="ECO:0000259" key="1">
    <source>
        <dbReference type="Pfam" id="PF01636"/>
    </source>
</evidence>
<gene>
    <name evidence="2" type="ORF">HCBG_03250</name>
</gene>
<dbReference type="AlphaFoldDB" id="C0NJC0"/>
<accession>C0NJC0</accession>
<evidence type="ECO:0000313" key="3">
    <source>
        <dbReference type="Proteomes" id="UP000001631"/>
    </source>
</evidence>
<proteinExistence type="predicted"/>
<dbReference type="SUPFAM" id="SSF56112">
    <property type="entry name" value="Protein kinase-like (PK-like)"/>
    <property type="match status" value="1"/>
</dbReference>
<dbReference type="PANTHER" id="PTHR21310">
    <property type="entry name" value="AMINOGLYCOSIDE PHOSPHOTRANSFERASE-RELATED-RELATED"/>
    <property type="match status" value="1"/>
</dbReference>
<dbReference type="Gene3D" id="3.90.1200.10">
    <property type="match status" value="1"/>
</dbReference>
<dbReference type="PANTHER" id="PTHR21310:SF15">
    <property type="entry name" value="AMINOGLYCOSIDE PHOSPHOTRANSFERASE DOMAIN-CONTAINING PROTEIN"/>
    <property type="match status" value="1"/>
</dbReference>
<reference evidence="2" key="1">
    <citation type="submission" date="2009-02" db="EMBL/GenBank/DDBJ databases">
        <title>The Genome Sequence of Ajellomyces capsulatus strain G186AR.</title>
        <authorList>
            <consortium name="The Broad Institute Genome Sequencing Platform"/>
            <person name="Champion M."/>
            <person name="Cuomo C."/>
            <person name="Ma L.-J."/>
            <person name="Henn M.R."/>
            <person name="Sil A."/>
            <person name="Goldman B."/>
            <person name="Young S.K."/>
            <person name="Kodira C.D."/>
            <person name="Zeng Q."/>
            <person name="Koehrsen M."/>
            <person name="Alvarado L."/>
            <person name="Berlin A."/>
            <person name="Borenstein D."/>
            <person name="Chen Z."/>
            <person name="Engels R."/>
            <person name="Freedman E."/>
            <person name="Gellesch M."/>
            <person name="Goldberg J."/>
            <person name="Griggs A."/>
            <person name="Gujja S."/>
            <person name="Heiman D."/>
            <person name="Hepburn T."/>
            <person name="Howarth C."/>
            <person name="Jen D."/>
            <person name="Larson L."/>
            <person name="Lewis B."/>
            <person name="Mehta T."/>
            <person name="Park D."/>
            <person name="Pearson M."/>
            <person name="Roberts A."/>
            <person name="Saif S."/>
            <person name="Shea T."/>
            <person name="Shenoy N."/>
            <person name="Sisk P."/>
            <person name="Stolte C."/>
            <person name="Sykes S."/>
            <person name="Walk T."/>
            <person name="White J."/>
            <person name="Yandava C."/>
            <person name="Klein B."/>
            <person name="McEwen J.G."/>
            <person name="Puccia R."/>
            <person name="Goldman G.H."/>
            <person name="Felipe M.S."/>
            <person name="Nino-Vega G."/>
            <person name="San-Blas G."/>
            <person name="Taylor J."/>
            <person name="Mendoza L."/>
            <person name="Galagan J."/>
            <person name="Nusbaum C."/>
            <person name="Birren B."/>
        </authorList>
    </citation>
    <scope>NUCLEOTIDE SEQUENCE</scope>
    <source>
        <strain evidence="2">G186AR</strain>
    </source>
</reference>
<dbReference type="RefSeq" id="XP_045288442.1">
    <property type="nucleotide sequence ID" value="XM_045430299.1"/>
</dbReference>
<feature type="domain" description="Aminoglycoside phosphotransferase" evidence="1">
    <location>
        <begin position="20"/>
        <end position="200"/>
    </location>
</feature>
<protein>
    <recommendedName>
        <fullName evidence="1">Aminoglycoside phosphotransferase domain-containing protein</fullName>
    </recommendedName>
</protein>
<keyword evidence="3" id="KW-1185">Reference proteome</keyword>
<sequence>MAIDIPPGKTSTTRVNQNGVLRIPKESAQSLHLYQLRHKVACLQFLCKNLPDIPAPRVLHGDDQPGHSFIAQEFIDEERLSIALPRLSEDQKATITWSIACIIAKLGKCDLILLEVLTQILTLRPTIEAGKIFNGRGRVTVAQFIESLKLEKENISNNVQLFQTLDAEPWVLVHEDFHAGNMLVRDGCLVGIVDWEFSGVYLSILLASF</sequence>
<name>C0NJC0_AJECG</name>
<dbReference type="STRING" id="447093.C0NJC0"/>
<dbReference type="InterPro" id="IPR002575">
    <property type="entry name" value="Aminoglycoside_PTrfase"/>
</dbReference>
<dbReference type="EMBL" id="GG663366">
    <property type="protein sequence ID" value="EEH07961.1"/>
    <property type="molecule type" value="Genomic_DNA"/>
</dbReference>
<dbReference type="Pfam" id="PF01636">
    <property type="entry name" value="APH"/>
    <property type="match status" value="1"/>
</dbReference>
<organism evidence="2 3">
    <name type="scientific">Ajellomyces capsulatus (strain G186AR / H82 / ATCC MYA-2454 / RMSCC 2432)</name>
    <name type="common">Darling's disease fungus</name>
    <name type="synonym">Histoplasma capsulatum</name>
    <dbReference type="NCBI Taxonomy" id="447093"/>
    <lineage>
        <taxon>Eukaryota</taxon>
        <taxon>Fungi</taxon>
        <taxon>Dikarya</taxon>
        <taxon>Ascomycota</taxon>
        <taxon>Pezizomycotina</taxon>
        <taxon>Eurotiomycetes</taxon>
        <taxon>Eurotiomycetidae</taxon>
        <taxon>Onygenales</taxon>
        <taxon>Ajellomycetaceae</taxon>
        <taxon>Histoplasma</taxon>
    </lineage>
</organism>
<dbReference type="Proteomes" id="UP000001631">
    <property type="component" value="Unassembled WGS sequence"/>
</dbReference>
<dbReference type="InParanoid" id="C0NJC0"/>